<accession>A0ABM3ZUL0</accession>
<gene>
    <name evidence="4" type="primary">LOC132799733</name>
</gene>
<evidence type="ECO:0000313" key="3">
    <source>
        <dbReference type="Proteomes" id="UP001652623"/>
    </source>
</evidence>
<dbReference type="Proteomes" id="UP001652623">
    <property type="component" value="Chromosome 10"/>
</dbReference>
<reference evidence="4" key="1">
    <citation type="submission" date="2025-08" db="UniProtKB">
        <authorList>
            <consortium name="RefSeq"/>
        </authorList>
    </citation>
    <scope>IDENTIFICATION</scope>
    <source>
        <tissue evidence="4">Seedling</tissue>
    </source>
</reference>
<organism evidence="3 4">
    <name type="scientific">Ziziphus jujuba</name>
    <name type="common">Chinese jujube</name>
    <name type="synonym">Ziziphus sativa</name>
    <dbReference type="NCBI Taxonomy" id="326968"/>
    <lineage>
        <taxon>Eukaryota</taxon>
        <taxon>Viridiplantae</taxon>
        <taxon>Streptophyta</taxon>
        <taxon>Embryophyta</taxon>
        <taxon>Tracheophyta</taxon>
        <taxon>Spermatophyta</taxon>
        <taxon>Magnoliopsida</taxon>
        <taxon>eudicotyledons</taxon>
        <taxon>Gunneridae</taxon>
        <taxon>Pentapetalae</taxon>
        <taxon>rosids</taxon>
        <taxon>fabids</taxon>
        <taxon>Rosales</taxon>
        <taxon>Rhamnaceae</taxon>
        <taxon>Paliureae</taxon>
        <taxon>Ziziphus</taxon>
    </lineage>
</organism>
<dbReference type="PANTHER" id="PTHR35317:SF31">
    <property type="entry name" value="DUF4219 DOMAIN-CONTAINING PROTEIN"/>
    <property type="match status" value="1"/>
</dbReference>
<name>A0ABM3ZUL0_ZIZJJ</name>
<dbReference type="Pfam" id="PF07727">
    <property type="entry name" value="RVT_2"/>
    <property type="match status" value="1"/>
</dbReference>
<sequence length="302" mass="34498">MKDSELVKDFIDRLMKVVNQIRILGEELSDRRVVEKVLVSLPEKFEANISSLEESRDLNQISLSELVNALQATEQRRSIRQEEALESAFLALQKGKSPANNNQRKQQDGGSNDKGRDGVGLMFNVERANNLDMLKKFVKTKENRYNKHTKCKLLMKHGKCLDRSFVSQVQIGNGDFIQVQGKEDVAVKTSTGKKEIEVKWVFRAKLNADGTINKHKARLVEKNYVQQSGINCGDTFAPVARHETIKFLLALAAKEGWKVYQLDLKSPFLNGYLQEEMYVEQLESFVVQGKEDKVYKLKEMVK</sequence>
<proteinExistence type="predicted"/>
<protein>
    <submittedName>
        <fullName evidence="4">Uncharacterized protein LOC132799733</fullName>
    </submittedName>
</protein>
<keyword evidence="3" id="KW-1185">Reference proteome</keyword>
<evidence type="ECO:0000256" key="1">
    <source>
        <dbReference type="SAM" id="MobiDB-lite"/>
    </source>
</evidence>
<dbReference type="GeneID" id="132799733"/>
<dbReference type="Pfam" id="PF14223">
    <property type="entry name" value="Retrotran_gag_2"/>
    <property type="match status" value="1"/>
</dbReference>
<dbReference type="PANTHER" id="PTHR35317">
    <property type="entry name" value="OS04G0629600 PROTEIN"/>
    <property type="match status" value="1"/>
</dbReference>
<feature type="domain" description="Reverse transcriptase Ty1/copia-type" evidence="2">
    <location>
        <begin position="187"/>
        <end position="299"/>
    </location>
</feature>
<evidence type="ECO:0000313" key="4">
    <source>
        <dbReference type="RefSeq" id="XP_060668182.1"/>
    </source>
</evidence>
<feature type="region of interest" description="Disordered" evidence="1">
    <location>
        <begin position="95"/>
        <end position="119"/>
    </location>
</feature>
<dbReference type="InterPro" id="IPR013103">
    <property type="entry name" value="RVT_2"/>
</dbReference>
<evidence type="ECO:0000259" key="2">
    <source>
        <dbReference type="Pfam" id="PF07727"/>
    </source>
</evidence>
<feature type="compositionally biased region" description="Basic and acidic residues" evidence="1">
    <location>
        <begin position="105"/>
        <end position="117"/>
    </location>
</feature>
<dbReference type="RefSeq" id="XP_060668182.1">
    <property type="nucleotide sequence ID" value="XM_060812199.1"/>
</dbReference>